<evidence type="ECO:0000256" key="1">
    <source>
        <dbReference type="SAM" id="MobiDB-lite"/>
    </source>
</evidence>
<accession>A0AAV1KV58</accession>
<sequence length="367" mass="40519">MTRKLTEDETLKLVQLYGENECLWDIKSLNYRNKEMRSTALQNMAQQMQIGGLTSTEVKNKIKAIRATYYLELDKIQKSTRSGAGGNVYVPKVKWFQELDGFIKNAIVKRKTMDNSGTSNDDVELGEAEGVGDGAENVSRSTENNDNSTETPTQAIQTPVRNSVTAPNQSGPSRSKRFKISQMAAMIKDLKSVSNDVNMSPFEEESDADIFGKHVAAQLKKLSEEQSVIAQEEIQKILSKARLADIQQKKYTENAHSSSPNYFIPSPAATTTSSTSSMGFYSLEPNPMTASSDNTITFYPPEVAEPATSNSSLGFHPSDRSTNPTFVNPRQVIITPSGLNYSTTINEEAESENNTAVNTIMRSYENS</sequence>
<organism evidence="3 4">
    <name type="scientific">Parnassius mnemosyne</name>
    <name type="common">clouded apollo</name>
    <dbReference type="NCBI Taxonomy" id="213953"/>
    <lineage>
        <taxon>Eukaryota</taxon>
        <taxon>Metazoa</taxon>
        <taxon>Ecdysozoa</taxon>
        <taxon>Arthropoda</taxon>
        <taxon>Hexapoda</taxon>
        <taxon>Insecta</taxon>
        <taxon>Pterygota</taxon>
        <taxon>Neoptera</taxon>
        <taxon>Endopterygota</taxon>
        <taxon>Lepidoptera</taxon>
        <taxon>Glossata</taxon>
        <taxon>Ditrysia</taxon>
        <taxon>Papilionoidea</taxon>
        <taxon>Papilionidae</taxon>
        <taxon>Parnassiinae</taxon>
        <taxon>Parnassini</taxon>
        <taxon>Parnassius</taxon>
        <taxon>Driopa</taxon>
    </lineage>
</organism>
<feature type="domain" description="MADF" evidence="2">
    <location>
        <begin position="12"/>
        <end position="108"/>
    </location>
</feature>
<comment type="caution">
    <text evidence="3">The sequence shown here is derived from an EMBL/GenBank/DDBJ whole genome shotgun (WGS) entry which is preliminary data.</text>
</comment>
<gene>
    <name evidence="3" type="ORF">PARMNEM_LOCUS7114</name>
</gene>
<reference evidence="3 4" key="1">
    <citation type="submission" date="2023-11" db="EMBL/GenBank/DDBJ databases">
        <authorList>
            <person name="Hedman E."/>
            <person name="Englund M."/>
            <person name="Stromberg M."/>
            <person name="Nyberg Akerstrom W."/>
            <person name="Nylinder S."/>
            <person name="Jareborg N."/>
            <person name="Kallberg Y."/>
            <person name="Kronander E."/>
        </authorList>
    </citation>
    <scope>NUCLEOTIDE SEQUENCE [LARGE SCALE GENOMIC DNA]</scope>
</reference>
<proteinExistence type="predicted"/>
<dbReference type="PANTHER" id="PTHR21505:SF8">
    <property type="entry name" value="DPT-YFP REPRESSOR BY OVEREXPRESSION, ISOFORM D-RELATED"/>
    <property type="match status" value="1"/>
</dbReference>
<keyword evidence="4" id="KW-1185">Reference proteome</keyword>
<evidence type="ECO:0000313" key="4">
    <source>
        <dbReference type="Proteomes" id="UP001314205"/>
    </source>
</evidence>
<dbReference type="InterPro" id="IPR006578">
    <property type="entry name" value="MADF-dom"/>
</dbReference>
<dbReference type="AlphaFoldDB" id="A0AAV1KV58"/>
<evidence type="ECO:0000313" key="3">
    <source>
        <dbReference type="EMBL" id="CAK1586114.1"/>
    </source>
</evidence>
<dbReference type="PROSITE" id="PS51029">
    <property type="entry name" value="MADF"/>
    <property type="match status" value="1"/>
</dbReference>
<feature type="compositionally biased region" description="Polar residues" evidence="1">
    <location>
        <begin position="138"/>
        <end position="173"/>
    </location>
</feature>
<dbReference type="SMART" id="SM00595">
    <property type="entry name" value="MADF"/>
    <property type="match status" value="1"/>
</dbReference>
<protein>
    <recommendedName>
        <fullName evidence="2">MADF domain-containing protein</fullName>
    </recommendedName>
</protein>
<dbReference type="Proteomes" id="UP001314205">
    <property type="component" value="Unassembled WGS sequence"/>
</dbReference>
<name>A0AAV1KV58_9NEOP</name>
<dbReference type="PANTHER" id="PTHR21505">
    <property type="entry name" value="MADF DOMAIN-CONTAINING PROTEIN-RELATED"/>
    <property type="match status" value="1"/>
</dbReference>
<evidence type="ECO:0000259" key="2">
    <source>
        <dbReference type="PROSITE" id="PS51029"/>
    </source>
</evidence>
<dbReference type="Pfam" id="PF10545">
    <property type="entry name" value="MADF_DNA_bdg"/>
    <property type="match status" value="1"/>
</dbReference>
<feature type="region of interest" description="Disordered" evidence="1">
    <location>
        <begin position="113"/>
        <end position="178"/>
    </location>
</feature>
<dbReference type="EMBL" id="CAVLGL010000080">
    <property type="protein sequence ID" value="CAK1586114.1"/>
    <property type="molecule type" value="Genomic_DNA"/>
</dbReference>